<gene>
    <name evidence="2" type="ORF">EOD73_13730</name>
</gene>
<evidence type="ECO:0000313" key="2">
    <source>
        <dbReference type="EMBL" id="RVT83636.1"/>
    </source>
</evidence>
<keyword evidence="1" id="KW-0472">Membrane</keyword>
<dbReference type="AlphaFoldDB" id="A0A3S2XSK3"/>
<keyword evidence="1" id="KW-0812">Transmembrane</keyword>
<feature type="transmembrane region" description="Helical" evidence="1">
    <location>
        <begin position="72"/>
        <end position="93"/>
    </location>
</feature>
<reference evidence="2 3" key="1">
    <citation type="submission" date="2019-01" db="EMBL/GenBank/DDBJ databases">
        <authorList>
            <person name="Chen W.-M."/>
        </authorList>
    </citation>
    <scope>NUCLEOTIDE SEQUENCE [LARGE SCALE GENOMIC DNA]</scope>
    <source>
        <strain evidence="2 3">CCP-18</strain>
    </source>
</reference>
<dbReference type="EMBL" id="SACM01000004">
    <property type="protein sequence ID" value="RVT83636.1"/>
    <property type="molecule type" value="Genomic_DNA"/>
</dbReference>
<evidence type="ECO:0008006" key="4">
    <source>
        <dbReference type="Google" id="ProtNLM"/>
    </source>
</evidence>
<evidence type="ECO:0000256" key="1">
    <source>
        <dbReference type="SAM" id="Phobius"/>
    </source>
</evidence>
<protein>
    <recommendedName>
        <fullName evidence="4">DUF3619 family protein</fullName>
    </recommendedName>
</protein>
<accession>A0A3S2XSK3</accession>
<dbReference type="RefSeq" id="WP_127683600.1">
    <property type="nucleotide sequence ID" value="NZ_SACM01000004.1"/>
</dbReference>
<name>A0A3S2XSK3_9BURK</name>
<keyword evidence="3" id="KW-1185">Reference proteome</keyword>
<dbReference type="Proteomes" id="UP000288587">
    <property type="component" value="Unassembled WGS sequence"/>
</dbReference>
<proteinExistence type="predicted"/>
<organism evidence="2 3">
    <name type="scientific">Inhella crocodyli</name>
    <dbReference type="NCBI Taxonomy" id="2499851"/>
    <lineage>
        <taxon>Bacteria</taxon>
        <taxon>Pseudomonadati</taxon>
        <taxon>Pseudomonadota</taxon>
        <taxon>Betaproteobacteria</taxon>
        <taxon>Burkholderiales</taxon>
        <taxon>Sphaerotilaceae</taxon>
        <taxon>Inhella</taxon>
    </lineage>
</organism>
<sequence>MSTAPHSSPGPRTLSAALAQARRELAAQGPSSADDAAVLARLREVRDAHPVLAAQPASGAALRWRRAAWGRWGRWGGGFALALGLVLGAILVGPPGRALAPAPTPMDVADTGFLPLVSHDEWRRALAQQAQAPVLLVPAQLPRERLALMGLPFDAARAEQPVQAELMVHPSGQLLAVRFVQ</sequence>
<keyword evidence="1" id="KW-1133">Transmembrane helix</keyword>
<comment type="caution">
    <text evidence="2">The sequence shown here is derived from an EMBL/GenBank/DDBJ whole genome shotgun (WGS) entry which is preliminary data.</text>
</comment>
<evidence type="ECO:0000313" key="3">
    <source>
        <dbReference type="Proteomes" id="UP000288587"/>
    </source>
</evidence>
<dbReference type="OrthoDB" id="9151918at2"/>